<dbReference type="Proteomes" id="UP001432000">
    <property type="component" value="Chromosome"/>
</dbReference>
<evidence type="ECO:0000256" key="2">
    <source>
        <dbReference type="ARBA" id="ARBA00022679"/>
    </source>
</evidence>
<dbReference type="NCBIfam" id="TIGR00045">
    <property type="entry name" value="glycerate kinase"/>
    <property type="match status" value="1"/>
</dbReference>
<dbReference type="Pfam" id="PF02595">
    <property type="entry name" value="Gly_kinase"/>
    <property type="match status" value="1"/>
</dbReference>
<dbReference type="RefSeq" id="WP_338891406.1">
    <property type="nucleotide sequence ID" value="NZ_CP147846.1"/>
</dbReference>
<evidence type="ECO:0000313" key="5">
    <source>
        <dbReference type="EMBL" id="WXG70178.1"/>
    </source>
</evidence>
<evidence type="ECO:0000256" key="1">
    <source>
        <dbReference type="ARBA" id="ARBA00006284"/>
    </source>
</evidence>
<evidence type="ECO:0000313" key="6">
    <source>
        <dbReference type="Proteomes" id="UP001432000"/>
    </source>
</evidence>
<organism evidence="5 6">
    <name type="scientific">Rhodococcus sovatensis</name>
    <dbReference type="NCBI Taxonomy" id="1805840"/>
    <lineage>
        <taxon>Bacteria</taxon>
        <taxon>Bacillati</taxon>
        <taxon>Actinomycetota</taxon>
        <taxon>Actinomycetes</taxon>
        <taxon>Mycobacteriales</taxon>
        <taxon>Nocardiaceae</taxon>
        <taxon>Rhodococcus</taxon>
    </lineage>
</organism>
<accession>A0ABZ2PSL6</accession>
<keyword evidence="2 4" id="KW-0808">Transferase</keyword>
<dbReference type="InterPro" id="IPR018197">
    <property type="entry name" value="Glycerate_kinase_RE-like"/>
</dbReference>
<evidence type="ECO:0000256" key="4">
    <source>
        <dbReference type="PIRNR" id="PIRNR006078"/>
    </source>
</evidence>
<reference evidence="5 6" key="1">
    <citation type="submission" date="2024-03" db="EMBL/GenBank/DDBJ databases">
        <title>Natural products discovery in diverse microorganisms through a two-stage MS feature dereplication strategy.</title>
        <authorList>
            <person name="Zhang R."/>
        </authorList>
    </citation>
    <scope>NUCLEOTIDE SEQUENCE [LARGE SCALE GENOMIC DNA]</scope>
    <source>
        <strain evidence="5 6">18930</strain>
    </source>
</reference>
<dbReference type="PANTHER" id="PTHR21599:SF0">
    <property type="entry name" value="GLYCERATE KINASE"/>
    <property type="match status" value="1"/>
</dbReference>
<dbReference type="InterPro" id="IPR036129">
    <property type="entry name" value="Glycerate_kinase_sf"/>
</dbReference>
<dbReference type="EMBL" id="CP147846">
    <property type="protein sequence ID" value="WXG70178.1"/>
    <property type="molecule type" value="Genomic_DNA"/>
</dbReference>
<gene>
    <name evidence="5" type="ORF">WDS16_06565</name>
</gene>
<dbReference type="PIRSF" id="PIRSF006078">
    <property type="entry name" value="GlxK"/>
    <property type="match status" value="1"/>
</dbReference>
<comment type="similarity">
    <text evidence="1 4">Belongs to the glycerate kinase type-1 family.</text>
</comment>
<dbReference type="SUPFAM" id="SSF110738">
    <property type="entry name" value="Glycerate kinase I"/>
    <property type="match status" value="1"/>
</dbReference>
<keyword evidence="6" id="KW-1185">Reference proteome</keyword>
<proteinExistence type="inferred from homology"/>
<dbReference type="Gene3D" id="3.90.1510.10">
    <property type="entry name" value="Glycerate kinase, domain 2"/>
    <property type="match status" value="1"/>
</dbReference>
<dbReference type="Gene3D" id="3.40.50.10350">
    <property type="entry name" value="Glycerate kinase, domain 1"/>
    <property type="match status" value="1"/>
</dbReference>
<dbReference type="PANTHER" id="PTHR21599">
    <property type="entry name" value="GLYCERATE KINASE"/>
    <property type="match status" value="1"/>
</dbReference>
<name>A0ABZ2PSL6_9NOCA</name>
<protein>
    <submittedName>
        <fullName evidence="5">Glycerate kinase</fullName>
        <ecNumber evidence="5">2.7.1.31</ecNumber>
    </submittedName>
</protein>
<dbReference type="EC" id="2.7.1.31" evidence="5"/>
<keyword evidence="3 4" id="KW-0418">Kinase</keyword>
<evidence type="ECO:0000256" key="3">
    <source>
        <dbReference type="ARBA" id="ARBA00022777"/>
    </source>
</evidence>
<dbReference type="GO" id="GO:0008887">
    <property type="term" value="F:glycerate kinase activity"/>
    <property type="evidence" value="ECO:0007669"/>
    <property type="project" value="UniProtKB-EC"/>
</dbReference>
<dbReference type="InterPro" id="IPR004381">
    <property type="entry name" value="Glycerate_kinase"/>
</dbReference>
<sequence length="384" mass="38652">MDQRKNVIVVAPDSFKGSRSATEVASAMAAGVRDALGSSAVVVECPLADGGEGTLDALATALDAATSSVATVDALGRKRHARVAISGRTGVIEAAEANGLPHVSDAELQPMRADSYGVGLLARRLLDDDVTEILLCIGGSASNDGGTGFLSALGARFLDNDGHEVASGAAGLTDIARIDLTQLHPRAQQVRIRVALDVDNPLLGTHGAAAVFGPQKGATAEDVKAIDAGLAHLASILAAETGIDVTEIPGAGAAGGLPACLSAFLDVRLMPGSDMVLNAVGFDRLCADAALVITGEGSFDSQSLRGKVVAGVRRAAPPHCPVVVIAGRVGLTPQQTRDAGITAALSIAAGPAQLSEMSIATTELVRNTAATVASMFGKFAGINS</sequence>
<dbReference type="InterPro" id="IPR018193">
    <property type="entry name" value="Glyc_kinase_flavodox-like_fold"/>
</dbReference>